<accession>A0A235BUZ3</accession>
<dbReference type="InterPro" id="IPR018709">
    <property type="entry name" value="CoA_activase_DUF2229"/>
</dbReference>
<evidence type="ECO:0000313" key="3">
    <source>
        <dbReference type="Proteomes" id="UP000215559"/>
    </source>
</evidence>
<proteinExistence type="predicted"/>
<dbReference type="Pfam" id="PF09989">
    <property type="entry name" value="DUF2229"/>
    <property type="match status" value="1"/>
</dbReference>
<evidence type="ECO:0000313" key="2">
    <source>
        <dbReference type="EMBL" id="OYD15889.1"/>
    </source>
</evidence>
<dbReference type="InterPro" id="IPR051805">
    <property type="entry name" value="Dehydratase_Activator_Redct"/>
</dbReference>
<sequence>MKRRIGVCRALDTFRYFTLWKTFLQGIGYEVVLSGPTNRNTIETGSRIAPAELCLPTKVFLGHVIELAKKVDVLCIPRIVCRRTAKDLFFGCPKSLALPDMTRALIPTLPSTVELIIDERKSSEAGSFHRLAQDLGVNSGIWRDALQHARIANKEFLPENLSDYSFRSRKESIQETDSENSLLIGVVGHPYLLYDRELSLDLLDKLCKAGAKAIVPDGKGNSLVQKVPKELLTNWIFETELIEGAMGLVEQKQIKGLLLASSFACGTSAVTNEVIRRLVKQRRPSMPVLTILLDEHTAEAGLMTRLESFVDLIRLRTKQ</sequence>
<organism evidence="2 3">
    <name type="scientific">candidate division WOR-3 bacterium JGI_Cruoil_03_51_56</name>
    <dbReference type="NCBI Taxonomy" id="1973747"/>
    <lineage>
        <taxon>Bacteria</taxon>
        <taxon>Bacteria division WOR-3</taxon>
    </lineage>
</organism>
<dbReference type="AlphaFoldDB" id="A0A235BUZ3"/>
<name>A0A235BUZ3_UNCW3</name>
<dbReference type="EMBL" id="NOZP01000080">
    <property type="protein sequence ID" value="OYD15889.1"/>
    <property type="molecule type" value="Genomic_DNA"/>
</dbReference>
<comment type="caution">
    <text evidence="2">The sequence shown here is derived from an EMBL/GenBank/DDBJ whole genome shotgun (WGS) entry which is preliminary data.</text>
</comment>
<dbReference type="Gene3D" id="3.40.50.11900">
    <property type="match status" value="1"/>
</dbReference>
<dbReference type="Proteomes" id="UP000215559">
    <property type="component" value="Unassembled WGS sequence"/>
</dbReference>
<protein>
    <recommendedName>
        <fullName evidence="1">DUF2229 domain-containing protein</fullName>
    </recommendedName>
</protein>
<gene>
    <name evidence="2" type="ORF">CH330_04345</name>
</gene>
<evidence type="ECO:0000259" key="1">
    <source>
        <dbReference type="Pfam" id="PF09989"/>
    </source>
</evidence>
<reference evidence="2 3" key="1">
    <citation type="submission" date="2017-07" db="EMBL/GenBank/DDBJ databases">
        <title>Recovery of genomes from metagenomes via a dereplication, aggregation, and scoring strategy.</title>
        <authorList>
            <person name="Sieber C.M."/>
            <person name="Probst A.J."/>
            <person name="Sharrar A."/>
            <person name="Thomas B.C."/>
            <person name="Hess M."/>
            <person name="Tringe S.G."/>
            <person name="Banfield J.F."/>
        </authorList>
    </citation>
    <scope>NUCLEOTIDE SEQUENCE [LARGE SCALE GENOMIC DNA]</scope>
    <source>
        <strain evidence="2">JGI_Cruoil_03_51_56</strain>
    </source>
</reference>
<dbReference type="PANTHER" id="PTHR32329">
    <property type="entry name" value="BIFUNCTIONAL PROTEIN [INCLUDES 2-HYDROXYACYL-COA DEHYDRATASE (N-TER) AND ITS ACTIVATOR DOMAIN (C_TERM)-RELATED"/>
    <property type="match status" value="1"/>
</dbReference>
<feature type="domain" description="DUF2229" evidence="1">
    <location>
        <begin position="4"/>
        <end position="217"/>
    </location>
</feature>
<dbReference type="PANTHER" id="PTHR32329:SF2">
    <property type="entry name" value="BIFUNCTIONAL PROTEIN [INCLUDES 2-HYDROXYACYL-COA DEHYDRATASE (N-TER) AND ITS ACTIVATOR DOMAIN (C_TERM)"/>
    <property type="match status" value="1"/>
</dbReference>